<keyword evidence="6" id="KW-0227">DNA damage</keyword>
<evidence type="ECO:0000256" key="9">
    <source>
        <dbReference type="ARBA" id="ARBA00023204"/>
    </source>
</evidence>
<comment type="cofactor">
    <cofactor evidence="1">
        <name>Mg(2+)</name>
        <dbReference type="ChEBI" id="CHEBI:18420"/>
    </cofactor>
</comment>
<evidence type="ECO:0000256" key="6">
    <source>
        <dbReference type="ARBA" id="ARBA00022763"/>
    </source>
</evidence>
<evidence type="ECO:0000256" key="2">
    <source>
        <dbReference type="ARBA" id="ARBA00005582"/>
    </source>
</evidence>
<keyword evidence="5" id="KW-0479">Metal-binding</keyword>
<dbReference type="AlphaFoldDB" id="A0A1H8UTF1"/>
<evidence type="ECO:0000256" key="8">
    <source>
        <dbReference type="ARBA" id="ARBA00022842"/>
    </source>
</evidence>
<protein>
    <recommendedName>
        <fullName evidence="11">8-oxo-dGTP diphosphatase</fullName>
        <ecNumber evidence="11">3.6.1.55</ecNumber>
    </recommendedName>
</protein>
<dbReference type="InterPro" id="IPR020476">
    <property type="entry name" value="Nudix_hydrolase"/>
</dbReference>
<dbReference type="PANTHER" id="PTHR47707:SF1">
    <property type="entry name" value="NUDIX HYDROLASE FAMILY PROTEIN"/>
    <property type="match status" value="1"/>
</dbReference>
<dbReference type="GO" id="GO:0008413">
    <property type="term" value="F:8-oxo-7,8-dihydroguanosine triphosphate pyrophosphatase activity"/>
    <property type="evidence" value="ECO:0007669"/>
    <property type="project" value="TreeGrafter"/>
</dbReference>
<dbReference type="CDD" id="cd03425">
    <property type="entry name" value="NUDIX_MutT_NudA_like"/>
    <property type="match status" value="1"/>
</dbReference>
<evidence type="ECO:0000256" key="3">
    <source>
        <dbReference type="ARBA" id="ARBA00022457"/>
    </source>
</evidence>
<dbReference type="GO" id="GO:0006260">
    <property type="term" value="P:DNA replication"/>
    <property type="evidence" value="ECO:0007669"/>
    <property type="project" value="UniProtKB-KW"/>
</dbReference>
<evidence type="ECO:0000256" key="10">
    <source>
        <dbReference type="ARBA" id="ARBA00035861"/>
    </source>
</evidence>
<keyword evidence="9" id="KW-0234">DNA repair</keyword>
<evidence type="ECO:0000256" key="5">
    <source>
        <dbReference type="ARBA" id="ARBA00022723"/>
    </source>
</evidence>
<dbReference type="OrthoDB" id="9810648at2"/>
<dbReference type="EC" id="3.6.1.55" evidence="11"/>
<dbReference type="PROSITE" id="PS51462">
    <property type="entry name" value="NUDIX"/>
    <property type="match status" value="1"/>
</dbReference>
<dbReference type="InterPro" id="IPR015797">
    <property type="entry name" value="NUDIX_hydrolase-like_dom_sf"/>
</dbReference>
<dbReference type="EMBL" id="FODY01000009">
    <property type="protein sequence ID" value="SEP06416.1"/>
    <property type="molecule type" value="Genomic_DNA"/>
</dbReference>
<gene>
    <name evidence="13" type="ORF">SAMN04490178_109114</name>
</gene>
<keyword evidence="7" id="KW-0378">Hydrolase</keyword>
<comment type="catalytic activity">
    <reaction evidence="10">
        <text>8-oxo-dGTP + H2O = 8-oxo-dGMP + diphosphate + H(+)</text>
        <dbReference type="Rhea" id="RHEA:31575"/>
        <dbReference type="ChEBI" id="CHEBI:15377"/>
        <dbReference type="ChEBI" id="CHEBI:15378"/>
        <dbReference type="ChEBI" id="CHEBI:33019"/>
        <dbReference type="ChEBI" id="CHEBI:63224"/>
        <dbReference type="ChEBI" id="CHEBI:77896"/>
        <dbReference type="EC" id="3.6.1.55"/>
    </reaction>
</comment>
<dbReference type="Proteomes" id="UP000198847">
    <property type="component" value="Unassembled WGS sequence"/>
</dbReference>
<comment type="similarity">
    <text evidence="2">Belongs to the Nudix hydrolase family.</text>
</comment>
<dbReference type="GO" id="GO:0044716">
    <property type="term" value="F:8-oxo-GDP phosphatase activity"/>
    <property type="evidence" value="ECO:0007669"/>
    <property type="project" value="TreeGrafter"/>
</dbReference>
<keyword evidence="3" id="KW-0515">Mutator protein</keyword>
<evidence type="ECO:0000256" key="4">
    <source>
        <dbReference type="ARBA" id="ARBA00022705"/>
    </source>
</evidence>
<dbReference type="STRING" id="112903.SAMN04490178_109114"/>
<dbReference type="GO" id="GO:0046872">
    <property type="term" value="F:metal ion binding"/>
    <property type="evidence" value="ECO:0007669"/>
    <property type="project" value="UniProtKB-KW"/>
</dbReference>
<dbReference type="SUPFAM" id="SSF55811">
    <property type="entry name" value="Nudix"/>
    <property type="match status" value="1"/>
</dbReference>
<dbReference type="Pfam" id="PF00293">
    <property type="entry name" value="NUDIX"/>
    <property type="match status" value="1"/>
</dbReference>
<dbReference type="PRINTS" id="PR00502">
    <property type="entry name" value="NUDIXFAMILY"/>
</dbReference>
<keyword evidence="14" id="KW-1185">Reference proteome</keyword>
<dbReference type="InterPro" id="IPR000086">
    <property type="entry name" value="NUDIX_hydrolase_dom"/>
</dbReference>
<evidence type="ECO:0000313" key="13">
    <source>
        <dbReference type="EMBL" id="SEP06416.1"/>
    </source>
</evidence>
<dbReference type="GO" id="GO:0006281">
    <property type="term" value="P:DNA repair"/>
    <property type="evidence" value="ECO:0007669"/>
    <property type="project" value="UniProtKB-KW"/>
</dbReference>
<dbReference type="RefSeq" id="WP_091746297.1">
    <property type="nucleotide sequence ID" value="NZ_FODY01000009.1"/>
</dbReference>
<organism evidence="13 14">
    <name type="scientific">Propionispora vibrioides</name>
    <dbReference type="NCBI Taxonomy" id="112903"/>
    <lineage>
        <taxon>Bacteria</taxon>
        <taxon>Bacillati</taxon>
        <taxon>Bacillota</taxon>
        <taxon>Negativicutes</taxon>
        <taxon>Selenomonadales</taxon>
        <taxon>Sporomusaceae</taxon>
        <taxon>Propionispora</taxon>
    </lineage>
</organism>
<dbReference type="PANTHER" id="PTHR47707">
    <property type="entry name" value="8-OXO-DGTP DIPHOSPHATASE"/>
    <property type="match status" value="1"/>
</dbReference>
<dbReference type="GO" id="GO:0044715">
    <property type="term" value="F:8-oxo-dGDP phosphatase activity"/>
    <property type="evidence" value="ECO:0007669"/>
    <property type="project" value="TreeGrafter"/>
</dbReference>
<evidence type="ECO:0000256" key="11">
    <source>
        <dbReference type="ARBA" id="ARBA00038905"/>
    </source>
</evidence>
<sequence>MRHVTAAVLLKDGKCLIAKRRTGDALEHLWEFPGGKVEEGETPQKCLQREIREELQIEVAVGDFLTESIYDYGRGVIRLMAYIVTWQSGSLRPTVHDGLAWVDGNTITGYPFAPADIPIAEKVRELLSAGKS</sequence>
<evidence type="ECO:0000256" key="7">
    <source>
        <dbReference type="ARBA" id="ARBA00022801"/>
    </source>
</evidence>
<keyword evidence="4" id="KW-0235">DNA replication</keyword>
<evidence type="ECO:0000259" key="12">
    <source>
        <dbReference type="PROSITE" id="PS51462"/>
    </source>
</evidence>
<feature type="domain" description="Nudix hydrolase" evidence="12">
    <location>
        <begin position="1"/>
        <end position="125"/>
    </location>
</feature>
<dbReference type="InterPro" id="IPR047127">
    <property type="entry name" value="MutT-like"/>
</dbReference>
<dbReference type="GO" id="GO:0035539">
    <property type="term" value="F:8-oxo-7,8-dihydrodeoxyguanosine triphosphate pyrophosphatase activity"/>
    <property type="evidence" value="ECO:0007669"/>
    <property type="project" value="UniProtKB-EC"/>
</dbReference>
<keyword evidence="8" id="KW-0460">Magnesium</keyword>
<reference evidence="13 14" key="1">
    <citation type="submission" date="2016-10" db="EMBL/GenBank/DDBJ databases">
        <authorList>
            <person name="de Groot N.N."/>
        </authorList>
    </citation>
    <scope>NUCLEOTIDE SEQUENCE [LARGE SCALE GENOMIC DNA]</scope>
    <source>
        <strain evidence="13 14">DSM 13305</strain>
    </source>
</reference>
<name>A0A1H8UTF1_9FIRM</name>
<accession>A0A1H8UTF1</accession>
<proteinExistence type="inferred from homology"/>
<evidence type="ECO:0000256" key="1">
    <source>
        <dbReference type="ARBA" id="ARBA00001946"/>
    </source>
</evidence>
<dbReference type="Gene3D" id="3.90.79.10">
    <property type="entry name" value="Nucleoside Triphosphate Pyrophosphohydrolase"/>
    <property type="match status" value="1"/>
</dbReference>
<evidence type="ECO:0000313" key="14">
    <source>
        <dbReference type="Proteomes" id="UP000198847"/>
    </source>
</evidence>